<comment type="caution">
    <text evidence="6">The sequence shown here is derived from an EMBL/GenBank/DDBJ whole genome shotgun (WGS) entry which is preliminary data.</text>
</comment>
<reference evidence="6 7" key="1">
    <citation type="submission" date="2017-06" db="EMBL/GenBank/DDBJ databases">
        <title>A draft genome sequence of Komagataeibacter nataicola LMG 1536.</title>
        <authorList>
            <person name="Skraban J."/>
            <person name="Cleenwerck I."/>
            <person name="Vandamme P."/>
            <person name="Trcek J."/>
        </authorList>
    </citation>
    <scope>NUCLEOTIDE SEQUENCE [LARGE SCALE GENOMIC DNA]</scope>
    <source>
        <strain evidence="6 7">LMG 1536</strain>
    </source>
</reference>
<evidence type="ECO:0000259" key="5">
    <source>
        <dbReference type="PROSITE" id="PS50931"/>
    </source>
</evidence>
<evidence type="ECO:0000313" key="6">
    <source>
        <dbReference type="EMBL" id="PYD67314.1"/>
    </source>
</evidence>
<keyword evidence="3" id="KW-0238">DNA-binding</keyword>
<gene>
    <name evidence="6" type="ORF">CDI09_03595</name>
</gene>
<dbReference type="SUPFAM" id="SSF46785">
    <property type="entry name" value="Winged helix' DNA-binding domain"/>
    <property type="match status" value="1"/>
</dbReference>
<dbReference type="Pfam" id="PF00126">
    <property type="entry name" value="HTH_1"/>
    <property type="match status" value="1"/>
</dbReference>
<accession>A0ABX5PDI3</accession>
<comment type="similarity">
    <text evidence="1">Belongs to the LysR transcriptional regulatory family.</text>
</comment>
<evidence type="ECO:0000256" key="4">
    <source>
        <dbReference type="ARBA" id="ARBA00023163"/>
    </source>
</evidence>
<name>A0ABX5PDI3_9PROT</name>
<dbReference type="InterPro" id="IPR000847">
    <property type="entry name" value="LysR_HTH_N"/>
</dbReference>
<dbReference type="InterPro" id="IPR036388">
    <property type="entry name" value="WH-like_DNA-bd_sf"/>
</dbReference>
<sequence>MASMTDMDTALPDLRQLEAFCAVMATGSMTGGARLVGRSQSMVTRMMQDLEAGLGFTLFHRNGPRITPTEQALRFQPEALALLGGVQRLRENVHAIAHDVENSLHLCAIPALAAGLLPLALGRLPQGTLPREVHVRSIAADEVVRAVGRRDATFGLVSFPFNHPGVTLQWIGMAPCVAVMRADDPLAAHERVNLHDLAESRLLTLANPFRIRNTIERAFAQMGWTPATIMDSNMAVVLMGLARAGLGVGIVDPVTAAAFSQPDLAIRPLDVNLPFFFGVVTPAGLTPSPALEALSRAVEDAARTLMPDLRRYTHESADLIESALYGTEPVEDA</sequence>
<dbReference type="Pfam" id="PF03466">
    <property type="entry name" value="LysR_substrate"/>
    <property type="match status" value="1"/>
</dbReference>
<evidence type="ECO:0000256" key="3">
    <source>
        <dbReference type="ARBA" id="ARBA00023125"/>
    </source>
</evidence>
<dbReference type="PANTHER" id="PTHR30427:SF1">
    <property type="entry name" value="TRANSCRIPTIONAL ACTIVATOR PROTEIN LYSR"/>
    <property type="match status" value="1"/>
</dbReference>
<protein>
    <submittedName>
        <fullName evidence="6">LysR family transcriptional regulator</fullName>
    </submittedName>
</protein>
<keyword evidence="2" id="KW-0805">Transcription regulation</keyword>
<organism evidence="6 7">
    <name type="scientific">Komagataeibacter nataicola</name>
    <dbReference type="NCBI Taxonomy" id="265960"/>
    <lineage>
        <taxon>Bacteria</taxon>
        <taxon>Pseudomonadati</taxon>
        <taxon>Pseudomonadota</taxon>
        <taxon>Alphaproteobacteria</taxon>
        <taxon>Acetobacterales</taxon>
        <taxon>Acetobacteraceae</taxon>
        <taxon>Komagataeibacter</taxon>
    </lineage>
</organism>
<evidence type="ECO:0000256" key="1">
    <source>
        <dbReference type="ARBA" id="ARBA00009437"/>
    </source>
</evidence>
<dbReference type="Gene3D" id="3.40.190.290">
    <property type="match status" value="1"/>
</dbReference>
<dbReference type="InterPro" id="IPR036390">
    <property type="entry name" value="WH_DNA-bd_sf"/>
</dbReference>
<dbReference type="EMBL" id="NIRT01000004">
    <property type="protein sequence ID" value="PYD67314.1"/>
    <property type="molecule type" value="Genomic_DNA"/>
</dbReference>
<keyword evidence="7" id="KW-1185">Reference proteome</keyword>
<keyword evidence="4" id="KW-0804">Transcription</keyword>
<proteinExistence type="inferred from homology"/>
<dbReference type="RefSeq" id="WP_078527506.1">
    <property type="nucleotide sequence ID" value="NZ_CP134885.1"/>
</dbReference>
<dbReference type="Proteomes" id="UP000247512">
    <property type="component" value="Unassembled WGS sequence"/>
</dbReference>
<dbReference type="PROSITE" id="PS50931">
    <property type="entry name" value="HTH_LYSR"/>
    <property type="match status" value="1"/>
</dbReference>
<dbReference type="InterPro" id="IPR005119">
    <property type="entry name" value="LysR_subst-bd"/>
</dbReference>
<evidence type="ECO:0000256" key="2">
    <source>
        <dbReference type="ARBA" id="ARBA00023015"/>
    </source>
</evidence>
<dbReference type="PANTHER" id="PTHR30427">
    <property type="entry name" value="TRANSCRIPTIONAL ACTIVATOR PROTEIN LYSR"/>
    <property type="match status" value="1"/>
</dbReference>
<evidence type="ECO:0000313" key="7">
    <source>
        <dbReference type="Proteomes" id="UP000247512"/>
    </source>
</evidence>
<dbReference type="Gene3D" id="1.10.10.10">
    <property type="entry name" value="Winged helix-like DNA-binding domain superfamily/Winged helix DNA-binding domain"/>
    <property type="match status" value="1"/>
</dbReference>
<feature type="domain" description="HTH lysR-type" evidence="5">
    <location>
        <begin position="12"/>
        <end position="69"/>
    </location>
</feature>
<dbReference type="SUPFAM" id="SSF53850">
    <property type="entry name" value="Periplasmic binding protein-like II"/>
    <property type="match status" value="1"/>
</dbReference>